<evidence type="ECO:0008006" key="4">
    <source>
        <dbReference type="Google" id="ProtNLM"/>
    </source>
</evidence>
<organism evidence="2 3">
    <name type="scientific">Flavilitoribacter nigricans (strain ATCC 23147 / DSM 23189 / NBRC 102662 / NCIMB 1420 / SS-2)</name>
    <name type="common">Lewinella nigricans</name>
    <dbReference type="NCBI Taxonomy" id="1122177"/>
    <lineage>
        <taxon>Bacteria</taxon>
        <taxon>Pseudomonadati</taxon>
        <taxon>Bacteroidota</taxon>
        <taxon>Saprospiria</taxon>
        <taxon>Saprospirales</taxon>
        <taxon>Lewinellaceae</taxon>
        <taxon>Flavilitoribacter</taxon>
    </lineage>
</organism>
<feature type="region of interest" description="Disordered" evidence="1">
    <location>
        <begin position="310"/>
        <end position="331"/>
    </location>
</feature>
<evidence type="ECO:0000313" key="2">
    <source>
        <dbReference type="EMBL" id="PHN01404.1"/>
    </source>
</evidence>
<feature type="compositionally biased region" description="Acidic residues" evidence="1">
    <location>
        <begin position="150"/>
        <end position="159"/>
    </location>
</feature>
<evidence type="ECO:0000256" key="1">
    <source>
        <dbReference type="SAM" id="MobiDB-lite"/>
    </source>
</evidence>
<dbReference type="EMBL" id="PDUD01000055">
    <property type="protein sequence ID" value="PHN01404.1"/>
    <property type="molecule type" value="Genomic_DNA"/>
</dbReference>
<comment type="caution">
    <text evidence="2">The sequence shown here is derived from an EMBL/GenBank/DDBJ whole genome shotgun (WGS) entry which is preliminary data.</text>
</comment>
<dbReference type="OrthoDB" id="594666at2"/>
<reference evidence="2 3" key="1">
    <citation type="submission" date="2017-10" db="EMBL/GenBank/DDBJ databases">
        <title>The draft genome sequence of Lewinella nigricans NBRC 102662.</title>
        <authorList>
            <person name="Wang K."/>
        </authorList>
    </citation>
    <scope>NUCLEOTIDE SEQUENCE [LARGE SCALE GENOMIC DNA]</scope>
    <source>
        <strain evidence="2 3">NBRC 102662</strain>
    </source>
</reference>
<protein>
    <recommendedName>
        <fullName evidence="4">Tetratricopeptide repeat protein</fullName>
    </recommendedName>
</protein>
<feature type="compositionally biased region" description="Pro residues" evidence="1">
    <location>
        <begin position="316"/>
        <end position="325"/>
    </location>
</feature>
<evidence type="ECO:0000313" key="3">
    <source>
        <dbReference type="Proteomes" id="UP000223913"/>
    </source>
</evidence>
<sequence length="392" mass="43893">MNLENFAEYLKYPSRLYQLPYEELKSLTMQYPYCSNFHVLLLIKSKLENHPDLEKNLARAATYSVDRKHLRRIMLEEQLIPAESQITIGEDEILELKDLFTLDDEWEKIPVDTTELEENEAVDSLEFDFSARSETVEEEGDLDFSVPDMDQGENSDAELPESTPTESFSDVPEIPSAPEVTPIVPEDVKDSQIGIPDAAAVVPAFALPATLMADLGAIVGFTQTWSPPVRVVKTPKPVISYQLSEALIADCVAANVAVLEWWEERENVAVLEWEITPAPARTAAPAVSRPVMAPTPKSKFQSYKKRYRRPLEKEIPPPPPPPPVPVETGPGAKKVAEESVREDLGVASETLAGLLVQQHQYERAIKMYEHLSLLIPEKNTYFAAKIDAIKNL</sequence>
<dbReference type="RefSeq" id="WP_099155152.1">
    <property type="nucleotide sequence ID" value="NZ_PDUD01000055.1"/>
</dbReference>
<name>A0A2D0MYR1_FLAN2</name>
<keyword evidence="3" id="KW-1185">Reference proteome</keyword>
<dbReference type="Proteomes" id="UP000223913">
    <property type="component" value="Unassembled WGS sequence"/>
</dbReference>
<accession>A0A2D0MYR1</accession>
<dbReference type="AlphaFoldDB" id="A0A2D0MYR1"/>
<gene>
    <name evidence="2" type="ORF">CRP01_37090</name>
</gene>
<proteinExistence type="predicted"/>
<feature type="region of interest" description="Disordered" evidence="1">
    <location>
        <begin position="137"/>
        <end position="181"/>
    </location>
</feature>